<feature type="compositionally biased region" description="Acidic residues" evidence="1">
    <location>
        <begin position="185"/>
        <end position="196"/>
    </location>
</feature>
<evidence type="ECO:0000313" key="2">
    <source>
        <dbReference type="EMBL" id="KAE8388002.1"/>
    </source>
</evidence>
<organism evidence="2">
    <name type="scientific">Petromyces alliaceus</name>
    <name type="common">Aspergillus alliaceus</name>
    <dbReference type="NCBI Taxonomy" id="209559"/>
    <lineage>
        <taxon>Eukaryota</taxon>
        <taxon>Fungi</taxon>
        <taxon>Dikarya</taxon>
        <taxon>Ascomycota</taxon>
        <taxon>Pezizomycotina</taxon>
        <taxon>Eurotiomycetes</taxon>
        <taxon>Eurotiomycetidae</taxon>
        <taxon>Eurotiales</taxon>
        <taxon>Aspergillaceae</taxon>
        <taxon>Aspergillus</taxon>
        <taxon>Aspergillus subgen. Circumdati</taxon>
    </lineage>
</organism>
<name>A0A5N7C1N0_PETAA</name>
<proteinExistence type="predicted"/>
<protein>
    <submittedName>
        <fullName evidence="2">Uncharacterized protein</fullName>
    </submittedName>
</protein>
<dbReference type="AlphaFoldDB" id="A0A5N7C1N0"/>
<feature type="region of interest" description="Disordered" evidence="1">
    <location>
        <begin position="177"/>
        <end position="216"/>
    </location>
</feature>
<dbReference type="Proteomes" id="UP000326877">
    <property type="component" value="Unassembled WGS sequence"/>
</dbReference>
<reference evidence="2" key="1">
    <citation type="submission" date="2019-04" db="EMBL/GenBank/DDBJ databases">
        <title>Friends and foes A comparative genomics studyof 23 Aspergillus species from section Flavi.</title>
        <authorList>
            <consortium name="DOE Joint Genome Institute"/>
            <person name="Kjaerbolling I."/>
            <person name="Vesth T."/>
            <person name="Frisvad J.C."/>
            <person name="Nybo J.L."/>
            <person name="Theobald S."/>
            <person name="Kildgaard S."/>
            <person name="Isbrandt T."/>
            <person name="Kuo A."/>
            <person name="Sato A."/>
            <person name="Lyhne E.K."/>
            <person name="Kogle M.E."/>
            <person name="Wiebenga A."/>
            <person name="Kun R.S."/>
            <person name="Lubbers R.J."/>
            <person name="Makela M.R."/>
            <person name="Barry K."/>
            <person name="Chovatia M."/>
            <person name="Clum A."/>
            <person name="Daum C."/>
            <person name="Haridas S."/>
            <person name="He G."/>
            <person name="LaButti K."/>
            <person name="Lipzen A."/>
            <person name="Mondo S."/>
            <person name="Riley R."/>
            <person name="Salamov A."/>
            <person name="Simmons B.A."/>
            <person name="Magnuson J.K."/>
            <person name="Henrissat B."/>
            <person name="Mortensen U.H."/>
            <person name="Larsen T.O."/>
            <person name="Devries R.P."/>
            <person name="Grigoriev I.V."/>
            <person name="Machida M."/>
            <person name="Baker S.E."/>
            <person name="Andersen M.R."/>
        </authorList>
    </citation>
    <scope>NUCLEOTIDE SEQUENCE [LARGE SCALE GENOMIC DNA]</scope>
    <source>
        <strain evidence="2">IBT 14317</strain>
    </source>
</reference>
<accession>A0A5N7C1N0</accession>
<evidence type="ECO:0000256" key="1">
    <source>
        <dbReference type="SAM" id="MobiDB-lite"/>
    </source>
</evidence>
<gene>
    <name evidence="2" type="ORF">BDV23DRAFT_195428</name>
</gene>
<dbReference type="EMBL" id="ML735284">
    <property type="protein sequence ID" value="KAE8388002.1"/>
    <property type="molecule type" value="Genomic_DNA"/>
</dbReference>
<sequence>MNVPLLFGSHVAKGLGGQCVAIESSHNLYYPHPNRLPAGAALQSSAWVQAVRQGKVENKTIYDIDLNSASAIRDEQYLMLRVLWKTQGFRKLDLAKFGLGEWINKAADLLAPFSSEAKEGSFALSRFYQKQVAHIPSDVIFRPIVSVSLPRTRGQLKSIAAGIEKLSFDVPTEPLSTRIVKPEAESDDSSEEDSATEDTPPGERSHGSQELLDLNYPRTKDEHIVNTVLNYSNSTLNKDESPGLLTLYEFGPWDTTKVGDMKDLCPILLAIALRAEMEGEEKGI</sequence>
<dbReference type="OrthoDB" id="3508621at2759"/>